<dbReference type="EMBL" id="KQ096798">
    <property type="protein sequence ID" value="KMS94021.1"/>
    <property type="molecule type" value="Genomic_DNA"/>
</dbReference>
<dbReference type="Gramene" id="KMS94021">
    <property type="protein sequence ID" value="KMS94021"/>
    <property type="gene ID" value="BVRB_025590"/>
</dbReference>
<dbReference type="AlphaFoldDB" id="A0A0J8AZA0"/>
<sequence length="256" mass="28622">DQTLQLCEAFLIAPDADSLYIAPLLTILIFKAVTRLADERLTQCVLTGTKRLGMWHGDVLRAYFMIGNVIEALPVDQLSTMSNALLSFVAEGMLLHSDSVVIQLNGLDLLRIIVSKAANPITLVTNAMLHYALDNAVEYHIMDSDVCTKALEIASICKHIGQYQVLQQQISEHDAFLLMSLPRVARQKRDYGRVLEQLPSQNDDHKLEFLMSALRLHGHNKTVAKLLLDMLDGADPAQILPIEDDLTYDLLSNFRN</sequence>
<dbReference type="Proteomes" id="UP000035740">
    <property type="component" value="Unassembled WGS sequence"/>
</dbReference>
<gene>
    <name evidence="1" type="ORF">BVRB_025590</name>
</gene>
<feature type="non-terminal residue" evidence="1">
    <location>
        <position position="1"/>
    </location>
</feature>
<proteinExistence type="predicted"/>
<name>A0A0J8AZA0_BETVV</name>
<feature type="non-terminal residue" evidence="1">
    <location>
        <position position="256"/>
    </location>
</feature>
<evidence type="ECO:0000313" key="2">
    <source>
        <dbReference type="Proteomes" id="UP000035740"/>
    </source>
</evidence>
<evidence type="ECO:0000313" key="1">
    <source>
        <dbReference type="EMBL" id="KMS94021.1"/>
    </source>
</evidence>
<accession>A0A0J8AZA0</accession>
<protein>
    <submittedName>
        <fullName evidence="1">Uncharacterized protein</fullName>
    </submittedName>
</protein>
<keyword evidence="2" id="KW-1185">Reference proteome</keyword>
<reference evidence="1 2" key="1">
    <citation type="journal article" date="2014" name="Nature">
        <title>The genome of the recently domesticated crop plant sugar beet (Beta vulgaris).</title>
        <authorList>
            <person name="Dohm J.C."/>
            <person name="Minoche A.E."/>
            <person name="Holtgrawe D."/>
            <person name="Capella-Gutierrez S."/>
            <person name="Zakrzewski F."/>
            <person name="Tafer H."/>
            <person name="Rupp O."/>
            <person name="Sorensen T.R."/>
            <person name="Stracke R."/>
            <person name="Reinhardt R."/>
            <person name="Goesmann A."/>
            <person name="Kraft T."/>
            <person name="Schulz B."/>
            <person name="Stadler P.F."/>
            <person name="Schmidt T."/>
            <person name="Gabaldon T."/>
            <person name="Lehrach H."/>
            <person name="Weisshaar B."/>
            <person name="Himmelbauer H."/>
        </authorList>
    </citation>
    <scope>NUCLEOTIDE SEQUENCE [LARGE SCALE GENOMIC DNA]</scope>
    <source>
        <tissue evidence="1">Taproot</tissue>
    </source>
</reference>
<organism evidence="1 2">
    <name type="scientific">Beta vulgaris subsp. vulgaris</name>
    <name type="common">Beet</name>
    <dbReference type="NCBI Taxonomy" id="3555"/>
    <lineage>
        <taxon>Eukaryota</taxon>
        <taxon>Viridiplantae</taxon>
        <taxon>Streptophyta</taxon>
        <taxon>Embryophyta</taxon>
        <taxon>Tracheophyta</taxon>
        <taxon>Spermatophyta</taxon>
        <taxon>Magnoliopsida</taxon>
        <taxon>eudicotyledons</taxon>
        <taxon>Gunneridae</taxon>
        <taxon>Pentapetalae</taxon>
        <taxon>Caryophyllales</taxon>
        <taxon>Chenopodiaceae</taxon>
        <taxon>Betoideae</taxon>
        <taxon>Beta</taxon>
    </lineage>
</organism>